<dbReference type="PROSITE" id="PS51257">
    <property type="entry name" value="PROKAR_LIPOPROTEIN"/>
    <property type="match status" value="1"/>
</dbReference>
<accession>A0A371BED1</accession>
<evidence type="ECO:0000313" key="2">
    <source>
        <dbReference type="EMBL" id="RDV05944.1"/>
    </source>
</evidence>
<evidence type="ECO:0008006" key="4">
    <source>
        <dbReference type="Google" id="ProtNLM"/>
    </source>
</evidence>
<protein>
    <recommendedName>
        <fullName evidence="4">Lipoprotein</fullName>
    </recommendedName>
</protein>
<feature type="region of interest" description="Disordered" evidence="1">
    <location>
        <begin position="33"/>
        <end position="53"/>
    </location>
</feature>
<comment type="caution">
    <text evidence="2">The sequence shown here is derived from an EMBL/GenBank/DDBJ whole genome shotgun (WGS) entry which is preliminary data.</text>
</comment>
<gene>
    <name evidence="2" type="ORF">DXH95_00340</name>
</gene>
<dbReference type="AlphaFoldDB" id="A0A371BED1"/>
<name>A0A371BED1_9SPHN</name>
<keyword evidence="3" id="KW-1185">Reference proteome</keyword>
<dbReference type="EMBL" id="QRGP01000001">
    <property type="protein sequence ID" value="RDV05944.1"/>
    <property type="molecule type" value="Genomic_DNA"/>
</dbReference>
<evidence type="ECO:0000313" key="3">
    <source>
        <dbReference type="Proteomes" id="UP000263833"/>
    </source>
</evidence>
<proteinExistence type="predicted"/>
<sequence>MSRVNRPTHSLPVIAALLLGGCSLPDGEFPSLAKRPYETDNPVVEPPAESEQLSTALPEELAGLVDQMMARHQRAESAFRGALGRTRQLVQSAAGSATGSESWAVAQVELSRLDSLRGDSVAALSDLDALISAQREKGIDSGLLRLLDRPKSVIANDVAAQAAEIEALSRLLG</sequence>
<dbReference type="OrthoDB" id="7594780at2"/>
<evidence type="ECO:0000256" key="1">
    <source>
        <dbReference type="SAM" id="MobiDB-lite"/>
    </source>
</evidence>
<reference evidence="3" key="1">
    <citation type="submission" date="2018-08" db="EMBL/GenBank/DDBJ databases">
        <authorList>
            <person name="Kim S.-J."/>
            <person name="Jung G.-Y."/>
        </authorList>
    </citation>
    <scope>NUCLEOTIDE SEQUENCE [LARGE SCALE GENOMIC DNA]</scope>
    <source>
        <strain evidence="3">GY_G</strain>
    </source>
</reference>
<dbReference type="Proteomes" id="UP000263833">
    <property type="component" value="Unassembled WGS sequence"/>
</dbReference>
<dbReference type="RefSeq" id="WP_115547504.1">
    <property type="nucleotide sequence ID" value="NZ_QRGP01000001.1"/>
</dbReference>
<organism evidence="2 3">
    <name type="scientific">Sphingorhabdus pulchriflava</name>
    <dbReference type="NCBI Taxonomy" id="2292257"/>
    <lineage>
        <taxon>Bacteria</taxon>
        <taxon>Pseudomonadati</taxon>
        <taxon>Pseudomonadota</taxon>
        <taxon>Alphaproteobacteria</taxon>
        <taxon>Sphingomonadales</taxon>
        <taxon>Sphingomonadaceae</taxon>
        <taxon>Sphingorhabdus</taxon>
    </lineage>
</organism>